<organism evidence="2 3">
    <name type="scientific">Aspergillus sclerotiicarbonarius (strain CBS 121057 / IBT 28362)</name>
    <dbReference type="NCBI Taxonomy" id="1448318"/>
    <lineage>
        <taxon>Eukaryota</taxon>
        <taxon>Fungi</taxon>
        <taxon>Dikarya</taxon>
        <taxon>Ascomycota</taxon>
        <taxon>Pezizomycotina</taxon>
        <taxon>Eurotiomycetes</taxon>
        <taxon>Eurotiomycetidae</taxon>
        <taxon>Eurotiales</taxon>
        <taxon>Aspergillaceae</taxon>
        <taxon>Aspergillus</taxon>
        <taxon>Aspergillus subgen. Circumdati</taxon>
    </lineage>
</organism>
<dbReference type="EMBL" id="KZ826350">
    <property type="protein sequence ID" value="PYI06302.1"/>
    <property type="molecule type" value="Genomic_DNA"/>
</dbReference>
<keyword evidence="1" id="KW-0472">Membrane</keyword>
<feature type="transmembrane region" description="Helical" evidence="1">
    <location>
        <begin position="47"/>
        <end position="68"/>
    </location>
</feature>
<protein>
    <submittedName>
        <fullName evidence="2">Uncharacterized protein</fullName>
    </submittedName>
</protein>
<dbReference type="AlphaFoldDB" id="A0A319E827"/>
<gene>
    <name evidence="2" type="ORF">BO78DRAFT_116658</name>
</gene>
<keyword evidence="3" id="KW-1185">Reference proteome</keyword>
<proteinExistence type="predicted"/>
<dbReference type="VEuPathDB" id="FungiDB:BO78DRAFT_116658"/>
<name>A0A319E827_ASPSB</name>
<reference evidence="2 3" key="1">
    <citation type="submission" date="2018-02" db="EMBL/GenBank/DDBJ databases">
        <title>The genomes of Aspergillus section Nigri reveals drivers in fungal speciation.</title>
        <authorList>
            <consortium name="DOE Joint Genome Institute"/>
            <person name="Vesth T.C."/>
            <person name="Nybo J."/>
            <person name="Theobald S."/>
            <person name="Brandl J."/>
            <person name="Frisvad J.C."/>
            <person name="Nielsen K.F."/>
            <person name="Lyhne E.K."/>
            <person name="Kogle M.E."/>
            <person name="Kuo A."/>
            <person name="Riley R."/>
            <person name="Clum A."/>
            <person name="Nolan M."/>
            <person name="Lipzen A."/>
            <person name="Salamov A."/>
            <person name="Henrissat B."/>
            <person name="Wiebenga A."/>
            <person name="De vries R.P."/>
            <person name="Grigoriev I.V."/>
            <person name="Mortensen U.H."/>
            <person name="Andersen M.R."/>
            <person name="Baker S.E."/>
        </authorList>
    </citation>
    <scope>NUCLEOTIDE SEQUENCE [LARGE SCALE GENOMIC DNA]</scope>
    <source>
        <strain evidence="2 3">CBS 121057</strain>
    </source>
</reference>
<evidence type="ECO:0000313" key="2">
    <source>
        <dbReference type="EMBL" id="PYI06302.1"/>
    </source>
</evidence>
<keyword evidence="1" id="KW-1133">Transmembrane helix</keyword>
<sequence length="109" mass="12062">MRGCSGTPSTQVTFDTLFGIHGTLGYIYFVTSIWPMELLGLCYLSTVWLWTTLAALGAMPSMACLHFYERKYLVLEPDWLAAHLVSIPHYIGIGIATGCCQPLNNMCPV</sequence>
<accession>A0A319E827</accession>
<keyword evidence="1" id="KW-0812">Transmembrane</keyword>
<evidence type="ECO:0000256" key="1">
    <source>
        <dbReference type="SAM" id="Phobius"/>
    </source>
</evidence>
<dbReference type="Proteomes" id="UP000248423">
    <property type="component" value="Unassembled WGS sequence"/>
</dbReference>
<evidence type="ECO:0000313" key="3">
    <source>
        <dbReference type="Proteomes" id="UP000248423"/>
    </source>
</evidence>
<feature type="transmembrane region" description="Helical" evidence="1">
    <location>
        <begin position="12"/>
        <end position="35"/>
    </location>
</feature>